<sequence>MGDTDQVSSGEEEEYKYKGTVRNRFPDSGWKALDEDVEYPFRIELIDRSDISVRDREMHERLAENRRDVDEVVAEGED</sequence>
<proteinExistence type="predicted"/>
<dbReference type="RefSeq" id="WP_248650637.1">
    <property type="nucleotide sequence ID" value="NZ_CP096659.1"/>
</dbReference>
<reference evidence="1 2" key="1">
    <citation type="submission" date="2022-04" db="EMBL/GenBank/DDBJ databases">
        <title>Diverse halophilic archaea isolated from saline environments.</title>
        <authorList>
            <person name="Cui H.-L."/>
        </authorList>
    </citation>
    <scope>NUCLEOTIDE SEQUENCE [LARGE SCALE GENOMIC DNA]</scope>
    <source>
        <strain evidence="1 2">XZYJT49</strain>
    </source>
</reference>
<evidence type="ECO:0000313" key="2">
    <source>
        <dbReference type="Proteomes" id="UP000830729"/>
    </source>
</evidence>
<accession>A0A8U0HU31</accession>
<name>A0A8U0HU31_9EURY</name>
<keyword evidence="2" id="KW-1185">Reference proteome</keyword>
<dbReference type="GeneID" id="73043924"/>
<dbReference type="Proteomes" id="UP000830729">
    <property type="component" value="Chromosome"/>
</dbReference>
<gene>
    <name evidence="1" type="ORF">M0R89_00640</name>
</gene>
<dbReference type="EMBL" id="CP096659">
    <property type="protein sequence ID" value="UPV74592.1"/>
    <property type="molecule type" value="Genomic_DNA"/>
</dbReference>
<evidence type="ECO:0000313" key="1">
    <source>
        <dbReference type="EMBL" id="UPV74592.1"/>
    </source>
</evidence>
<protein>
    <submittedName>
        <fullName evidence="1">Uncharacterized protein</fullName>
    </submittedName>
</protein>
<dbReference type="AlphaFoldDB" id="A0A8U0HU31"/>
<dbReference type="KEGG" id="halx:M0R89_00640"/>
<organism evidence="1 2">
    <name type="scientific">Halorussus limi</name>
    <dbReference type="NCBI Taxonomy" id="2938695"/>
    <lineage>
        <taxon>Archaea</taxon>
        <taxon>Methanobacteriati</taxon>
        <taxon>Methanobacteriota</taxon>
        <taxon>Stenosarchaea group</taxon>
        <taxon>Halobacteria</taxon>
        <taxon>Halobacteriales</taxon>
        <taxon>Haladaptataceae</taxon>
        <taxon>Halorussus</taxon>
    </lineage>
</organism>